<reference evidence="1 2" key="1">
    <citation type="submission" date="2018-07" db="EMBL/GenBank/DDBJ databases">
        <title>Modular assembly of carbohydrate-degrading microbial communities in the ocean.</title>
        <authorList>
            <person name="Enke T.N."/>
            <person name="Datta M.S."/>
            <person name="Schwartzman J.A."/>
            <person name="Cermak N."/>
            <person name="Schmitz D.A."/>
            <person name="Barrere J."/>
            <person name="Cordero O.X."/>
        </authorList>
    </citation>
    <scope>NUCLEOTIDE SEQUENCE [LARGE SCALE GENOMIC DNA]</scope>
    <source>
        <strain evidence="1 2">C3M10</strain>
    </source>
</reference>
<proteinExistence type="predicted"/>
<comment type="caution">
    <text evidence="1">The sequence shown here is derived from an EMBL/GenBank/DDBJ whole genome shotgun (WGS) entry which is preliminary data.</text>
</comment>
<keyword evidence="1" id="KW-0808">Transferase</keyword>
<keyword evidence="1" id="KW-0489">Methyltransferase</keyword>
<dbReference type="PANTHER" id="PTHR43464:SF94">
    <property type="entry name" value="MALONYL-[ACYL-CARRIER PROTEIN] O-METHYLTRANSFERASE"/>
    <property type="match status" value="1"/>
</dbReference>
<organism evidence="1 2">
    <name type="scientific">Phaeobacter gallaeciensis</name>
    <dbReference type="NCBI Taxonomy" id="60890"/>
    <lineage>
        <taxon>Bacteria</taxon>
        <taxon>Pseudomonadati</taxon>
        <taxon>Pseudomonadota</taxon>
        <taxon>Alphaproteobacteria</taxon>
        <taxon>Rhodobacterales</taxon>
        <taxon>Roseobacteraceae</taxon>
        <taxon>Phaeobacter</taxon>
    </lineage>
</organism>
<dbReference type="InterPro" id="IPR029063">
    <property type="entry name" value="SAM-dependent_MTases_sf"/>
</dbReference>
<name>A0A366WPH4_9RHOB</name>
<evidence type="ECO:0000313" key="2">
    <source>
        <dbReference type="Proteomes" id="UP000252706"/>
    </source>
</evidence>
<dbReference type="SUPFAM" id="SSF53335">
    <property type="entry name" value="S-adenosyl-L-methionine-dependent methyltransferases"/>
    <property type="match status" value="1"/>
</dbReference>
<dbReference type="Proteomes" id="UP000252706">
    <property type="component" value="Unassembled WGS sequence"/>
</dbReference>
<dbReference type="Pfam" id="PF13489">
    <property type="entry name" value="Methyltransf_23"/>
    <property type="match status" value="1"/>
</dbReference>
<dbReference type="Gene3D" id="3.40.50.150">
    <property type="entry name" value="Vaccinia Virus protein VP39"/>
    <property type="match status" value="1"/>
</dbReference>
<dbReference type="OrthoDB" id="9804312at2"/>
<dbReference type="GO" id="GO:0008168">
    <property type="term" value="F:methyltransferase activity"/>
    <property type="evidence" value="ECO:0007669"/>
    <property type="project" value="UniProtKB-KW"/>
</dbReference>
<protein>
    <submittedName>
        <fullName evidence="1">SAM-dependent methyltransferase</fullName>
    </submittedName>
</protein>
<dbReference type="RefSeq" id="WP_113825677.1">
    <property type="nucleotide sequence ID" value="NZ_QOCE01000048.1"/>
</dbReference>
<dbReference type="GO" id="GO:0032259">
    <property type="term" value="P:methylation"/>
    <property type="evidence" value="ECO:0007669"/>
    <property type="project" value="UniProtKB-KW"/>
</dbReference>
<sequence length="197" mass="21039">MTRSETIRIYDERAAEYAKMTNADADAGKQLRLFMTHLPDGGRILDLGCGPGAAAAAMAKAGFIAEATDASGEMVALANKHPGVSARQALFDDISGEGIYDGIWASFSLLHAPRADFLTYLCALHKALKPGGTFYIGMKLGTGEGPDRLGRFYTYYSQEELEDHMTHTGFTITDRTLGAGVGLDGSTSDWIAVIAHA</sequence>
<dbReference type="PANTHER" id="PTHR43464">
    <property type="entry name" value="METHYLTRANSFERASE"/>
    <property type="match status" value="1"/>
</dbReference>
<dbReference type="AlphaFoldDB" id="A0A366WPH4"/>
<accession>A0A366WPH4</accession>
<dbReference type="EMBL" id="QOCE01000048">
    <property type="protein sequence ID" value="RBW50469.1"/>
    <property type="molecule type" value="Genomic_DNA"/>
</dbReference>
<evidence type="ECO:0000313" key="1">
    <source>
        <dbReference type="EMBL" id="RBW50469.1"/>
    </source>
</evidence>
<gene>
    <name evidence="1" type="ORF">DS909_21680</name>
</gene>